<dbReference type="Pfam" id="PF18269">
    <property type="entry name" value="T3SS_ATPase_C"/>
    <property type="match status" value="1"/>
</dbReference>
<keyword evidence="4" id="KW-0813">Transport</keyword>
<dbReference type="PANTHER" id="PTHR15184:SF81">
    <property type="entry name" value="FLAGELLUM-SPECIFIC ATP SYNTHASE"/>
    <property type="match status" value="1"/>
</dbReference>
<keyword evidence="8" id="KW-0375">Hydrogen ion transport</keyword>
<dbReference type="InterPro" id="IPR003593">
    <property type="entry name" value="AAA+_ATPase"/>
</dbReference>
<evidence type="ECO:0000256" key="9">
    <source>
        <dbReference type="ARBA" id="ARBA00022795"/>
    </source>
</evidence>
<evidence type="ECO:0000256" key="1">
    <source>
        <dbReference type="ARBA" id="ARBA00004496"/>
    </source>
</evidence>
<keyword evidence="5" id="KW-0963">Cytoplasm</keyword>
<dbReference type="CDD" id="cd18117">
    <property type="entry name" value="ATP-synt_flagellum-secretory_path_III_N"/>
    <property type="match status" value="1"/>
</dbReference>
<evidence type="ECO:0000256" key="5">
    <source>
        <dbReference type="ARBA" id="ARBA00022490"/>
    </source>
</evidence>
<dbReference type="PANTHER" id="PTHR15184">
    <property type="entry name" value="ATP SYNTHASE"/>
    <property type="match status" value="1"/>
</dbReference>
<evidence type="ECO:0000313" key="19">
    <source>
        <dbReference type="EMBL" id="GLR70016.1"/>
    </source>
</evidence>
<dbReference type="RefSeq" id="WP_284216318.1">
    <property type="nucleotide sequence ID" value="NZ_BSOT01000005.1"/>
</dbReference>
<dbReference type="GO" id="GO:0044781">
    <property type="term" value="P:bacterial-type flagellum organization"/>
    <property type="evidence" value="ECO:0007669"/>
    <property type="project" value="UniProtKB-KW"/>
</dbReference>
<protein>
    <recommendedName>
        <fullName evidence="3">Flagellum-specific ATP synthase</fullName>
        <ecNumber evidence="2">7.1.2.2</ecNumber>
    </recommendedName>
</protein>
<dbReference type="SUPFAM" id="SSF52540">
    <property type="entry name" value="P-loop containing nucleoside triphosphate hydrolases"/>
    <property type="match status" value="1"/>
</dbReference>
<dbReference type="SMART" id="SM00382">
    <property type="entry name" value="AAA"/>
    <property type="match status" value="1"/>
</dbReference>
<dbReference type="GO" id="GO:0030257">
    <property type="term" value="C:type III protein secretion system complex"/>
    <property type="evidence" value="ECO:0007669"/>
    <property type="project" value="InterPro"/>
</dbReference>
<evidence type="ECO:0000256" key="3">
    <source>
        <dbReference type="ARBA" id="ARBA00020580"/>
    </source>
</evidence>
<evidence type="ECO:0000256" key="13">
    <source>
        <dbReference type="ARBA" id="ARBA00023065"/>
    </source>
</evidence>
<evidence type="ECO:0000256" key="12">
    <source>
        <dbReference type="ARBA" id="ARBA00022967"/>
    </source>
</evidence>
<keyword evidence="13" id="KW-0406">Ion transport</keyword>
<evidence type="ECO:0000256" key="11">
    <source>
        <dbReference type="ARBA" id="ARBA00022927"/>
    </source>
</evidence>
<evidence type="ECO:0000256" key="17">
    <source>
        <dbReference type="ARBA" id="ARBA00034006"/>
    </source>
</evidence>
<dbReference type="InterPro" id="IPR005714">
    <property type="entry name" value="ATPase_T3SS_FliI/YscN"/>
</dbReference>
<keyword evidence="7" id="KW-0547">Nucleotide-binding</keyword>
<dbReference type="Gene3D" id="3.40.50.12240">
    <property type="match status" value="1"/>
</dbReference>
<sequence>MKFADLASRVSAMTVHSTYGWVTDCVGLILEADGPKASIGSLCDIHLHSGDVINGEVVGFKQGRLLIMPYFGTAGVSRGDKVVFNHQVASLKVGNSLLGRVIDAFANPLDKQGPINELHTIDVGQRKSSNPLDRAPIDEVLKTGIKSIDAFTTIGKGQRLGLMSGSGVGKSVLLSSICRNVDADINIVALIGERGREVEEFVHSTLGEEGLKKSVVISATAQDSPLVRVKAAFNAAALAEYYAAQGKNVFFTMDSVTRLASALREIGLAIGEPPTVKGYTPSVFAVLPEYIERFGKFRNGGSISTLLTVLVESDDFNDPVVDCVRAVLDGHIVLTRELAEQAHFPAIDISKSVSRLATKLQNDEFTTYTKALRRIFADYQQNKDVLELGLFESGEGNNREKLKENWGILREFLVQGINESLDYDNVLHEIARIGDIVNAA</sequence>
<evidence type="ECO:0000256" key="16">
    <source>
        <dbReference type="ARBA" id="ARBA00024342"/>
    </source>
</evidence>
<dbReference type="AlphaFoldDB" id="A0AA37SYA3"/>
<keyword evidence="6" id="KW-0997">Cell inner membrane</keyword>
<accession>A0AA37SYA3</accession>
<organism evidence="19 20">
    <name type="scientific">Agaribacter marinus</name>
    <dbReference type="NCBI Taxonomy" id="1431249"/>
    <lineage>
        <taxon>Bacteria</taxon>
        <taxon>Pseudomonadati</taxon>
        <taxon>Pseudomonadota</taxon>
        <taxon>Gammaproteobacteria</taxon>
        <taxon>Alteromonadales</taxon>
        <taxon>Alteromonadaceae</taxon>
        <taxon>Agaribacter</taxon>
    </lineage>
</organism>
<dbReference type="InterPro" id="IPR020003">
    <property type="entry name" value="ATPase_a/bsu_AS"/>
</dbReference>
<dbReference type="Pfam" id="PF02874">
    <property type="entry name" value="ATP-synt_ab_N"/>
    <property type="match status" value="1"/>
</dbReference>
<keyword evidence="6" id="KW-1003">Cell membrane</keyword>
<keyword evidence="6" id="KW-0472">Membrane</keyword>
<dbReference type="GO" id="GO:0008564">
    <property type="term" value="F:protein-exporting ATPase activity"/>
    <property type="evidence" value="ECO:0007669"/>
    <property type="project" value="UniProtKB-EC"/>
</dbReference>
<name>A0AA37SYA3_9ALTE</name>
<keyword evidence="10" id="KW-0067">ATP-binding</keyword>
<dbReference type="NCBIfam" id="TIGR01026">
    <property type="entry name" value="fliI_yscN"/>
    <property type="match status" value="1"/>
</dbReference>
<dbReference type="GO" id="GO:0016887">
    <property type="term" value="F:ATP hydrolysis activity"/>
    <property type="evidence" value="ECO:0007669"/>
    <property type="project" value="InterPro"/>
</dbReference>
<keyword evidence="12" id="KW-1278">Translocase</keyword>
<dbReference type="InterPro" id="IPR050053">
    <property type="entry name" value="ATPase_alpha/beta_chains"/>
</dbReference>
<dbReference type="GO" id="GO:0046933">
    <property type="term" value="F:proton-transporting ATP synthase activity, rotational mechanism"/>
    <property type="evidence" value="ECO:0007669"/>
    <property type="project" value="TreeGrafter"/>
</dbReference>
<comment type="subcellular location">
    <subcellularLocation>
        <location evidence="1">Cytoplasm</location>
    </subcellularLocation>
</comment>
<evidence type="ECO:0000256" key="4">
    <source>
        <dbReference type="ARBA" id="ARBA00022448"/>
    </source>
</evidence>
<dbReference type="EC" id="7.1.2.2" evidence="2"/>
<dbReference type="InterPro" id="IPR027417">
    <property type="entry name" value="P-loop_NTPase"/>
</dbReference>
<dbReference type="InterPro" id="IPR040627">
    <property type="entry name" value="T3SS_ATPase_C"/>
</dbReference>
<dbReference type="GO" id="GO:0005737">
    <property type="term" value="C:cytoplasm"/>
    <property type="evidence" value="ECO:0007669"/>
    <property type="project" value="UniProtKB-SubCell"/>
</dbReference>
<evidence type="ECO:0000259" key="18">
    <source>
        <dbReference type="SMART" id="SM00382"/>
    </source>
</evidence>
<dbReference type="EMBL" id="BSOT01000005">
    <property type="protein sequence ID" value="GLR70016.1"/>
    <property type="molecule type" value="Genomic_DNA"/>
</dbReference>
<dbReference type="Proteomes" id="UP001156601">
    <property type="component" value="Unassembled WGS sequence"/>
</dbReference>
<evidence type="ECO:0000256" key="8">
    <source>
        <dbReference type="ARBA" id="ARBA00022781"/>
    </source>
</evidence>
<comment type="similarity">
    <text evidence="16">Belongs to the ATPase alpha/beta chains family. T3SS ATPase subfamily.</text>
</comment>
<keyword evidence="9" id="KW-1005">Bacterial flagellum biogenesis</keyword>
<comment type="catalytic activity">
    <reaction evidence="17">
        <text>ATP + H2O + cellular proteinSide 1 = ADP + phosphate + cellular proteinSide 2.</text>
        <dbReference type="EC" id="7.4.2.8"/>
    </reaction>
</comment>
<keyword evidence="20" id="KW-1185">Reference proteome</keyword>
<dbReference type="CDD" id="cd01136">
    <property type="entry name" value="ATPase_flagellum-secretory_path_III"/>
    <property type="match status" value="1"/>
</dbReference>
<gene>
    <name evidence="19" type="primary">fliI_1</name>
    <name evidence="19" type="ORF">GCM10007852_09240</name>
</gene>
<dbReference type="InterPro" id="IPR000194">
    <property type="entry name" value="ATPase_F1/V1/A1_a/bsu_nucl-bd"/>
</dbReference>
<feature type="domain" description="AAA+ ATPase" evidence="18">
    <location>
        <begin position="156"/>
        <end position="338"/>
    </location>
</feature>
<dbReference type="Pfam" id="PF00006">
    <property type="entry name" value="ATP-synt_ab"/>
    <property type="match status" value="1"/>
</dbReference>
<dbReference type="GO" id="GO:0005524">
    <property type="term" value="F:ATP binding"/>
    <property type="evidence" value="ECO:0007669"/>
    <property type="project" value="UniProtKB-KW"/>
</dbReference>
<keyword evidence="11" id="KW-0653">Protein transport</keyword>
<evidence type="ECO:0000313" key="20">
    <source>
        <dbReference type="Proteomes" id="UP001156601"/>
    </source>
</evidence>
<evidence type="ECO:0000256" key="7">
    <source>
        <dbReference type="ARBA" id="ARBA00022741"/>
    </source>
</evidence>
<dbReference type="GO" id="GO:0030254">
    <property type="term" value="P:protein secretion by the type III secretion system"/>
    <property type="evidence" value="ECO:0007669"/>
    <property type="project" value="InterPro"/>
</dbReference>
<dbReference type="PROSITE" id="PS00152">
    <property type="entry name" value="ATPASE_ALPHA_BETA"/>
    <property type="match status" value="1"/>
</dbReference>
<keyword evidence="15" id="KW-0066">ATP synthesis</keyword>
<dbReference type="InterPro" id="IPR004100">
    <property type="entry name" value="ATPase_F1/V1/A1_a/bsu_N"/>
</dbReference>
<comment type="caution">
    <text evidence="19">The sequence shown here is derived from an EMBL/GenBank/DDBJ whole genome shotgun (WGS) entry which is preliminary data.</text>
</comment>
<evidence type="ECO:0000256" key="15">
    <source>
        <dbReference type="ARBA" id="ARBA00023310"/>
    </source>
</evidence>
<reference evidence="19" key="2">
    <citation type="submission" date="2023-01" db="EMBL/GenBank/DDBJ databases">
        <title>Draft genome sequence of Agaribacter marinus strain NBRC 110023.</title>
        <authorList>
            <person name="Sun Q."/>
            <person name="Mori K."/>
        </authorList>
    </citation>
    <scope>NUCLEOTIDE SEQUENCE</scope>
    <source>
        <strain evidence="19">NBRC 110023</strain>
    </source>
</reference>
<dbReference type="FunFam" id="3.40.50.12240:FF:000002">
    <property type="entry name" value="Flagellum-specific ATP synthase FliI"/>
    <property type="match status" value="1"/>
</dbReference>
<proteinExistence type="inferred from homology"/>
<reference evidence="19" key="1">
    <citation type="journal article" date="2014" name="Int. J. Syst. Evol. Microbiol.">
        <title>Complete genome sequence of Corynebacterium casei LMG S-19264T (=DSM 44701T), isolated from a smear-ripened cheese.</title>
        <authorList>
            <consortium name="US DOE Joint Genome Institute (JGI-PGF)"/>
            <person name="Walter F."/>
            <person name="Albersmeier A."/>
            <person name="Kalinowski J."/>
            <person name="Ruckert C."/>
        </authorList>
    </citation>
    <scope>NUCLEOTIDE SEQUENCE</scope>
    <source>
        <strain evidence="19">NBRC 110023</strain>
    </source>
</reference>
<evidence type="ECO:0000256" key="6">
    <source>
        <dbReference type="ARBA" id="ARBA00022519"/>
    </source>
</evidence>
<evidence type="ECO:0000256" key="2">
    <source>
        <dbReference type="ARBA" id="ARBA00012473"/>
    </source>
</evidence>
<evidence type="ECO:0000256" key="14">
    <source>
        <dbReference type="ARBA" id="ARBA00023225"/>
    </source>
</evidence>
<keyword evidence="14" id="KW-1006">Bacterial flagellum protein export</keyword>
<evidence type="ECO:0000256" key="10">
    <source>
        <dbReference type="ARBA" id="ARBA00022840"/>
    </source>
</evidence>